<evidence type="ECO:0000256" key="5">
    <source>
        <dbReference type="ARBA" id="ARBA00022723"/>
    </source>
</evidence>
<comment type="caution">
    <text evidence="14">The sequence shown here is derived from an EMBL/GenBank/DDBJ whole genome shotgun (WGS) entry which is preliminary data.</text>
</comment>
<protein>
    <submittedName>
        <fullName evidence="14">Diguanylate cyclase</fullName>
    </submittedName>
</protein>
<dbReference type="Gene3D" id="2.40.30.10">
    <property type="entry name" value="Translation factors"/>
    <property type="match status" value="1"/>
</dbReference>
<reference evidence="14 15" key="1">
    <citation type="submission" date="2014-11" db="EMBL/GenBank/DDBJ databases">
        <title>Draft Genome Sequences of Paenibacillus polymyxa NRRL B-30509 and Paenibacillus terrae NRRL B-30644, Strains from a Poultry Environment that Produce Tridecaptin A and Paenicidins.</title>
        <authorList>
            <person name="van Belkum M.J."/>
            <person name="Lohans C.T."/>
            <person name="Vederas J.C."/>
        </authorList>
    </citation>
    <scope>NUCLEOTIDE SEQUENCE [LARGE SCALE GENOMIC DNA]</scope>
    <source>
        <strain evidence="14 15">NRRL B-30644</strain>
    </source>
</reference>
<dbReference type="InterPro" id="IPR050353">
    <property type="entry name" value="PyrK_electron_transfer"/>
</dbReference>
<organism evidence="14 15">
    <name type="scientific">Paenibacillus terrae</name>
    <dbReference type="NCBI Taxonomy" id="159743"/>
    <lineage>
        <taxon>Bacteria</taxon>
        <taxon>Bacillati</taxon>
        <taxon>Bacillota</taxon>
        <taxon>Bacilli</taxon>
        <taxon>Bacillales</taxon>
        <taxon>Paenibacillaceae</taxon>
        <taxon>Paenibacillus</taxon>
    </lineage>
</organism>
<dbReference type="PANTHER" id="PTHR43513">
    <property type="entry name" value="DIHYDROOROTATE DEHYDROGENASE B (NAD(+)), ELECTRON TRANSFER SUBUNIT"/>
    <property type="match status" value="1"/>
</dbReference>
<feature type="binding site" evidence="12">
    <location>
        <position position="214"/>
    </location>
    <ligand>
        <name>[2Fe-2S] cluster</name>
        <dbReference type="ChEBI" id="CHEBI:190135"/>
    </ligand>
</feature>
<dbReference type="CDD" id="cd06218">
    <property type="entry name" value="DHOD_e_trans"/>
    <property type="match status" value="1"/>
</dbReference>
<evidence type="ECO:0000259" key="13">
    <source>
        <dbReference type="PROSITE" id="PS51384"/>
    </source>
</evidence>
<keyword evidence="5 12" id="KW-0479">Metal-binding</keyword>
<keyword evidence="2" id="KW-0813">Transport</keyword>
<dbReference type="Proteomes" id="UP000032534">
    <property type="component" value="Unassembled WGS sequence"/>
</dbReference>
<dbReference type="PIRSF" id="PIRSF006816">
    <property type="entry name" value="Cyc3_hyd_g"/>
    <property type="match status" value="1"/>
</dbReference>
<name>A0A0D7X268_9BACL</name>
<dbReference type="RefSeq" id="WP_044646409.1">
    <property type="nucleotide sequence ID" value="NZ_JTHP01000021.1"/>
</dbReference>
<keyword evidence="3 11" id="KW-0285">Flavoprotein</keyword>
<gene>
    <name evidence="14" type="ORF">QD47_12355</name>
</gene>
<dbReference type="OrthoDB" id="9778346at2"/>
<keyword evidence="7" id="KW-0249">Electron transport</keyword>
<feature type="binding site" evidence="11">
    <location>
        <begin position="66"/>
        <end position="67"/>
    </location>
    <ligand>
        <name>FAD</name>
        <dbReference type="ChEBI" id="CHEBI:57692"/>
    </ligand>
</feature>
<dbReference type="GO" id="GO:0050660">
    <property type="term" value="F:flavin adenine dinucleotide binding"/>
    <property type="evidence" value="ECO:0007669"/>
    <property type="project" value="InterPro"/>
</dbReference>
<evidence type="ECO:0000256" key="4">
    <source>
        <dbReference type="ARBA" id="ARBA00022714"/>
    </source>
</evidence>
<comment type="cofactor">
    <cofactor evidence="12">
        <name>[2Fe-2S] cluster</name>
        <dbReference type="ChEBI" id="CHEBI:190135"/>
    </cofactor>
    <text evidence="12">Binds 1 [2Fe-2S] cluster per subunit.</text>
</comment>
<keyword evidence="6 11" id="KW-0274">FAD</keyword>
<keyword evidence="4 12" id="KW-0001">2Fe-2S</keyword>
<dbReference type="GO" id="GO:0006221">
    <property type="term" value="P:pyrimidine nucleotide biosynthetic process"/>
    <property type="evidence" value="ECO:0007669"/>
    <property type="project" value="InterPro"/>
</dbReference>
<accession>A0A0D7X268</accession>
<evidence type="ECO:0000256" key="10">
    <source>
        <dbReference type="ARBA" id="ARBA00034078"/>
    </source>
</evidence>
<evidence type="ECO:0000256" key="7">
    <source>
        <dbReference type="ARBA" id="ARBA00022982"/>
    </source>
</evidence>
<evidence type="ECO:0000313" key="15">
    <source>
        <dbReference type="Proteomes" id="UP000032534"/>
    </source>
</evidence>
<dbReference type="SUPFAM" id="SSF52343">
    <property type="entry name" value="Ferredoxin reductase-like, C-terminal NADP-linked domain"/>
    <property type="match status" value="1"/>
</dbReference>
<keyword evidence="8 12" id="KW-0408">Iron</keyword>
<dbReference type="InterPro" id="IPR017938">
    <property type="entry name" value="Riboflavin_synthase-like_b-brl"/>
</dbReference>
<dbReference type="InterPro" id="IPR012165">
    <property type="entry name" value="Cyt_c3_hydrogenase_gsu"/>
</dbReference>
<dbReference type="EMBL" id="JTHP01000021">
    <property type="protein sequence ID" value="KJD45324.1"/>
    <property type="molecule type" value="Genomic_DNA"/>
</dbReference>
<evidence type="ECO:0000256" key="3">
    <source>
        <dbReference type="ARBA" id="ARBA00022630"/>
    </source>
</evidence>
<dbReference type="InterPro" id="IPR039261">
    <property type="entry name" value="FNR_nucleotide-bd"/>
</dbReference>
<evidence type="ECO:0000256" key="1">
    <source>
        <dbReference type="ARBA" id="ARBA00006422"/>
    </source>
</evidence>
<comment type="cofactor">
    <cofactor evidence="10">
        <name>[2Fe-2S] cluster</name>
        <dbReference type="ChEBI" id="CHEBI:190135"/>
    </cofactor>
</comment>
<dbReference type="InterPro" id="IPR037117">
    <property type="entry name" value="Dihydroorotate_DH_ele_sf"/>
</dbReference>
<feature type="binding site" evidence="12">
    <location>
        <position position="202"/>
    </location>
    <ligand>
        <name>[2Fe-2S] cluster</name>
        <dbReference type="ChEBI" id="CHEBI:190135"/>
    </ligand>
</feature>
<feature type="binding site" evidence="12">
    <location>
        <position position="194"/>
    </location>
    <ligand>
        <name>[2Fe-2S] cluster</name>
        <dbReference type="ChEBI" id="CHEBI:190135"/>
    </ligand>
</feature>
<keyword evidence="9 12" id="KW-0411">Iron-sulfur</keyword>
<evidence type="ECO:0000313" key="14">
    <source>
        <dbReference type="EMBL" id="KJD45324.1"/>
    </source>
</evidence>
<dbReference type="InterPro" id="IPR017927">
    <property type="entry name" value="FAD-bd_FR_type"/>
</dbReference>
<evidence type="ECO:0000256" key="6">
    <source>
        <dbReference type="ARBA" id="ARBA00022827"/>
    </source>
</evidence>
<dbReference type="GO" id="GO:0016491">
    <property type="term" value="F:oxidoreductase activity"/>
    <property type="evidence" value="ECO:0007669"/>
    <property type="project" value="InterPro"/>
</dbReference>
<feature type="binding site" evidence="11">
    <location>
        <begin position="59"/>
        <end position="61"/>
    </location>
    <ligand>
        <name>FAD</name>
        <dbReference type="ChEBI" id="CHEBI:57692"/>
    </ligand>
</feature>
<dbReference type="GO" id="GO:0046872">
    <property type="term" value="F:metal ion binding"/>
    <property type="evidence" value="ECO:0007669"/>
    <property type="project" value="UniProtKB-KW"/>
</dbReference>
<dbReference type="NCBIfam" id="NF000798">
    <property type="entry name" value="PRK00054.1-3"/>
    <property type="match status" value="1"/>
</dbReference>
<evidence type="ECO:0000256" key="2">
    <source>
        <dbReference type="ARBA" id="ARBA00022448"/>
    </source>
</evidence>
<dbReference type="GO" id="GO:0051537">
    <property type="term" value="F:2 iron, 2 sulfur cluster binding"/>
    <property type="evidence" value="ECO:0007669"/>
    <property type="project" value="UniProtKB-KW"/>
</dbReference>
<sequence length="233" mass="24876">MANVISNVALVPGIYVMKIEGTFKGEMGQFYMLRSGTGYPLLPRPISIYDIGDEDISFLYRVVGEGTHLFSQLQSGQEIQLEGPFGNGFPQVEGSLALVGGGMGTAPLLLAAKHYPHAHVYLGFAQQAFGVDAFEAVAASVQVRVGGSIVEKVDPHLYANMFSCGPTPMLQALAMKTAGSSSRLYISTERHMACGIGACLGCTMHTRGGNKRVCKEGPVFPVEEVDFDDLHGV</sequence>
<dbReference type="SUPFAM" id="SSF63380">
    <property type="entry name" value="Riboflavin synthase domain-like"/>
    <property type="match status" value="1"/>
</dbReference>
<comment type="similarity">
    <text evidence="1">Belongs to the PyrK family.</text>
</comment>
<dbReference type="PANTHER" id="PTHR43513:SF3">
    <property type="entry name" value="DIHYDROOROTATE DEHYDROGENASE B (NAD(+)), ELECTRON TRANSFER SUBUNIT-RELATED"/>
    <property type="match status" value="1"/>
</dbReference>
<dbReference type="Gene3D" id="2.10.240.10">
    <property type="entry name" value="Dihydroorotate dehydrogenase, electron transfer subunit"/>
    <property type="match status" value="1"/>
</dbReference>
<feature type="binding site" evidence="12">
    <location>
        <position position="199"/>
    </location>
    <ligand>
        <name>[2Fe-2S] cluster</name>
        <dbReference type="ChEBI" id="CHEBI:190135"/>
    </ligand>
</feature>
<comment type="cofactor">
    <cofactor evidence="11">
        <name>FAD</name>
        <dbReference type="ChEBI" id="CHEBI:57692"/>
    </cofactor>
    <text evidence="11">Binds 1 FAD per subunit.</text>
</comment>
<dbReference type="Pfam" id="PF10418">
    <property type="entry name" value="DHODB_Fe-S_bind"/>
    <property type="match status" value="1"/>
</dbReference>
<feature type="domain" description="FAD-binding FR-type" evidence="13">
    <location>
        <begin position="1"/>
        <end position="91"/>
    </location>
</feature>
<evidence type="ECO:0000256" key="11">
    <source>
        <dbReference type="PIRSR" id="PIRSR006816-1"/>
    </source>
</evidence>
<dbReference type="AlphaFoldDB" id="A0A0D7X268"/>
<evidence type="ECO:0000256" key="8">
    <source>
        <dbReference type="ARBA" id="ARBA00023004"/>
    </source>
</evidence>
<feature type="binding site" evidence="11">
    <location>
        <begin position="44"/>
        <end position="47"/>
    </location>
    <ligand>
        <name>FAD</name>
        <dbReference type="ChEBI" id="CHEBI:57692"/>
    </ligand>
</feature>
<evidence type="ECO:0000256" key="9">
    <source>
        <dbReference type="ARBA" id="ARBA00023014"/>
    </source>
</evidence>
<dbReference type="PATRIC" id="fig|159743.3.peg.2756"/>
<keyword evidence="15" id="KW-1185">Reference proteome</keyword>
<dbReference type="InterPro" id="IPR019480">
    <property type="entry name" value="Dihydroorotate_DH_Fe-S-bd"/>
</dbReference>
<dbReference type="PROSITE" id="PS51384">
    <property type="entry name" value="FAD_FR"/>
    <property type="match status" value="1"/>
</dbReference>
<evidence type="ECO:0000256" key="12">
    <source>
        <dbReference type="PIRSR" id="PIRSR006816-2"/>
    </source>
</evidence>
<proteinExistence type="inferred from homology"/>